<feature type="transmembrane region" description="Helical" evidence="1">
    <location>
        <begin position="42"/>
        <end position="61"/>
    </location>
</feature>
<dbReference type="EMBL" id="JAFREP010000001">
    <property type="protein sequence ID" value="MBO1317040.1"/>
    <property type="molecule type" value="Genomic_DNA"/>
</dbReference>
<evidence type="ECO:0008006" key="4">
    <source>
        <dbReference type="Google" id="ProtNLM"/>
    </source>
</evidence>
<accession>A0A8J7Q0L8</accession>
<comment type="caution">
    <text evidence="2">The sequence shown here is derived from an EMBL/GenBank/DDBJ whole genome shotgun (WGS) entry which is preliminary data.</text>
</comment>
<reference evidence="2" key="1">
    <citation type="submission" date="2021-03" db="EMBL/GenBank/DDBJ databases">
        <authorList>
            <person name="Wang G."/>
        </authorList>
    </citation>
    <scope>NUCLEOTIDE SEQUENCE</scope>
    <source>
        <strain evidence="2">KCTC 12899</strain>
    </source>
</reference>
<keyword evidence="1" id="KW-0472">Membrane</keyword>
<feature type="transmembrane region" description="Helical" evidence="1">
    <location>
        <begin position="110"/>
        <end position="134"/>
    </location>
</feature>
<dbReference type="InterPro" id="IPR046513">
    <property type="entry name" value="DUF6691"/>
</dbReference>
<evidence type="ECO:0000313" key="2">
    <source>
        <dbReference type="EMBL" id="MBO1317040.1"/>
    </source>
</evidence>
<evidence type="ECO:0000256" key="1">
    <source>
        <dbReference type="SAM" id="Phobius"/>
    </source>
</evidence>
<organism evidence="2 3">
    <name type="scientific">Acanthopleuribacter pedis</name>
    <dbReference type="NCBI Taxonomy" id="442870"/>
    <lineage>
        <taxon>Bacteria</taxon>
        <taxon>Pseudomonadati</taxon>
        <taxon>Acidobacteriota</taxon>
        <taxon>Holophagae</taxon>
        <taxon>Acanthopleuribacterales</taxon>
        <taxon>Acanthopleuribacteraceae</taxon>
        <taxon>Acanthopleuribacter</taxon>
    </lineage>
</organism>
<protein>
    <recommendedName>
        <fullName evidence="4">YeeE/YedE family protein</fullName>
    </recommendedName>
</protein>
<name>A0A8J7Q0L8_9BACT</name>
<sequence length="151" mass="15941">MMAYVSTFFMGLLFAVGLGVSGMTRPEKVIGFLDLTGNWDPSLAFVMGGALMVNGIAWRFIKPRGRSYFGDPFSLPRSQQVDVRLIAGATLFGMGWGVGGICPGPALTSLAFFSPGVVVFVTAMTLGMVVGNAARPQTSEARPKTGEVGVR</sequence>
<gene>
    <name evidence="2" type="ORF">J3U88_01115</name>
</gene>
<dbReference type="AlphaFoldDB" id="A0A8J7Q0L8"/>
<dbReference type="RefSeq" id="WP_207856276.1">
    <property type="nucleotide sequence ID" value="NZ_JAFREP010000001.1"/>
</dbReference>
<proteinExistence type="predicted"/>
<keyword evidence="1" id="KW-0812">Transmembrane</keyword>
<keyword evidence="1" id="KW-1133">Transmembrane helix</keyword>
<evidence type="ECO:0000313" key="3">
    <source>
        <dbReference type="Proteomes" id="UP000664417"/>
    </source>
</evidence>
<dbReference type="Pfam" id="PF20398">
    <property type="entry name" value="DUF6691"/>
    <property type="match status" value="1"/>
</dbReference>
<feature type="transmembrane region" description="Helical" evidence="1">
    <location>
        <begin position="81"/>
        <end position="98"/>
    </location>
</feature>
<dbReference type="Proteomes" id="UP000664417">
    <property type="component" value="Unassembled WGS sequence"/>
</dbReference>
<keyword evidence="3" id="KW-1185">Reference proteome</keyword>